<comment type="function">
    <text evidence="14">Component of the F(0) channel, it forms part of the peripheral stalk, linking F(1) to F(0).</text>
</comment>
<dbReference type="HAMAP" id="MF_01398">
    <property type="entry name" value="ATP_synth_b_bprime"/>
    <property type="match status" value="1"/>
</dbReference>
<sequence length="178" mass="18171">MGELGSTVLADSINILASSQAAAEGGGGQSNFLVPNGTFFAVLIIFLITLAVIAKWVVPPVGKVLAEREAMLAKTAADNRKSAEQVAAAQADYNEAMAGARTQASAIRDEARAAGREVVDAKRAEASSEVAETVREADEQLAAQGAGVRSGLESSVDGLSKTLASRILGVDVKSGGTQ</sequence>
<keyword evidence="10 14" id="KW-0472">Membrane</keyword>
<keyword evidence="7 14" id="KW-0375">Hydrogen ion transport</keyword>
<evidence type="ECO:0000256" key="9">
    <source>
        <dbReference type="ARBA" id="ARBA00023065"/>
    </source>
</evidence>
<keyword evidence="6 14" id="KW-0812">Transmembrane</keyword>
<dbReference type="GO" id="GO:0046961">
    <property type="term" value="F:proton-transporting ATPase activity, rotational mechanism"/>
    <property type="evidence" value="ECO:0007669"/>
    <property type="project" value="TreeGrafter"/>
</dbReference>
<keyword evidence="8 14" id="KW-1133">Transmembrane helix</keyword>
<dbReference type="InterPro" id="IPR028987">
    <property type="entry name" value="ATP_synth_B-like_membr_sf"/>
</dbReference>
<comment type="function">
    <text evidence="12 14">F(1)F(0) ATP synthase produces ATP from ADP in the presence of a proton or sodium gradient. F-type ATPases consist of two structural domains, F(1) containing the extramembraneous catalytic core and F(0) containing the membrane proton channel, linked together by a central stalk and a peripheral stalk. During catalysis, ATP synthesis in the catalytic domain of F(1) is coupled via a rotary mechanism of the central stalk subunits to proton translocation.</text>
</comment>
<organism evidence="16 17">
    <name type="scientific">Mycolicibacterium peregrinum</name>
    <name type="common">Mycobacterium peregrinum</name>
    <dbReference type="NCBI Taxonomy" id="43304"/>
    <lineage>
        <taxon>Bacteria</taxon>
        <taxon>Bacillati</taxon>
        <taxon>Actinomycetota</taxon>
        <taxon>Actinomycetes</taxon>
        <taxon>Mycobacteriales</taxon>
        <taxon>Mycobacteriaceae</taxon>
        <taxon>Mycolicibacterium</taxon>
    </lineage>
</organism>
<dbReference type="GO" id="GO:0005886">
    <property type="term" value="C:plasma membrane"/>
    <property type="evidence" value="ECO:0007669"/>
    <property type="project" value="UniProtKB-SubCell"/>
</dbReference>
<dbReference type="Pfam" id="PF00430">
    <property type="entry name" value="ATP-synt_B"/>
    <property type="match status" value="1"/>
</dbReference>
<comment type="caution">
    <text evidence="16">The sequence shown here is derived from an EMBL/GenBank/DDBJ whole genome shotgun (WGS) entry which is preliminary data.</text>
</comment>
<dbReference type="PANTHER" id="PTHR33445:SF1">
    <property type="entry name" value="ATP SYNTHASE SUBUNIT B"/>
    <property type="match status" value="1"/>
</dbReference>
<evidence type="ECO:0000256" key="2">
    <source>
        <dbReference type="ARBA" id="ARBA00005513"/>
    </source>
</evidence>
<evidence type="ECO:0000256" key="15">
    <source>
        <dbReference type="RuleBase" id="RU003848"/>
    </source>
</evidence>
<evidence type="ECO:0000256" key="14">
    <source>
        <dbReference type="HAMAP-Rule" id="MF_01398"/>
    </source>
</evidence>
<keyword evidence="4 14" id="KW-1003">Cell membrane</keyword>
<evidence type="ECO:0000313" key="16">
    <source>
        <dbReference type="EMBL" id="OBB88379.1"/>
    </source>
</evidence>
<evidence type="ECO:0000256" key="10">
    <source>
        <dbReference type="ARBA" id="ARBA00023136"/>
    </source>
</evidence>
<dbReference type="NCBIfam" id="NF004412">
    <property type="entry name" value="PRK05759.1-3"/>
    <property type="match status" value="1"/>
</dbReference>
<evidence type="ECO:0000256" key="5">
    <source>
        <dbReference type="ARBA" id="ARBA00022547"/>
    </source>
</evidence>
<gene>
    <name evidence="14" type="primary">atpF</name>
    <name evidence="16" type="ORF">A5779_30590</name>
</gene>
<evidence type="ECO:0000256" key="3">
    <source>
        <dbReference type="ARBA" id="ARBA00022448"/>
    </source>
</evidence>
<proteinExistence type="inferred from homology"/>
<evidence type="ECO:0000256" key="1">
    <source>
        <dbReference type="ARBA" id="ARBA00004162"/>
    </source>
</evidence>
<comment type="similarity">
    <text evidence="2 14 15">Belongs to the ATPase B chain family.</text>
</comment>
<dbReference type="EMBL" id="LZSY01000115">
    <property type="protein sequence ID" value="OBB88379.1"/>
    <property type="molecule type" value="Genomic_DNA"/>
</dbReference>
<keyword evidence="5 14" id="KW-0138">CF(0)</keyword>
<keyword evidence="11 14" id="KW-0066">ATP synthesis</keyword>
<evidence type="ECO:0000256" key="13">
    <source>
        <dbReference type="ARBA" id="ARBA00025830"/>
    </source>
</evidence>
<dbReference type="GO" id="GO:0046933">
    <property type="term" value="F:proton-transporting ATP synthase activity, rotational mechanism"/>
    <property type="evidence" value="ECO:0007669"/>
    <property type="project" value="UniProtKB-UniRule"/>
</dbReference>
<evidence type="ECO:0000256" key="6">
    <source>
        <dbReference type="ARBA" id="ARBA00022692"/>
    </source>
</evidence>
<dbReference type="CDD" id="cd06503">
    <property type="entry name" value="ATP-synt_Fo_b"/>
    <property type="match status" value="1"/>
</dbReference>
<dbReference type="InterPro" id="IPR050059">
    <property type="entry name" value="ATP_synthase_B_chain"/>
</dbReference>
<comment type="subcellular location">
    <subcellularLocation>
        <location evidence="1 14">Cell membrane</location>
        <topology evidence="1 14">Single-pass membrane protein</topology>
    </subcellularLocation>
</comment>
<evidence type="ECO:0000256" key="11">
    <source>
        <dbReference type="ARBA" id="ARBA00023310"/>
    </source>
</evidence>
<accession>A0A1A1YMK8</accession>
<evidence type="ECO:0000313" key="17">
    <source>
        <dbReference type="Proteomes" id="UP000094008"/>
    </source>
</evidence>
<comment type="subunit">
    <text evidence="13 14">F-type ATPases have 2 components, F(1) - the catalytic core - and F(0) - the membrane proton channel. F(1) has five subunits: alpha(3), beta(3), gamma(1), delta(1), epsilon(1). F(0) has three main subunits: a(1), b(2) and c(10-14). The alpha and beta chains form an alternating ring which encloses part of the gamma chain. F(1) is attached to F(0) by a central stalk formed by the gamma and epsilon chains, while a peripheral stalk is formed by the delta and b chains.</text>
</comment>
<dbReference type="RefSeq" id="WP_064884249.1">
    <property type="nucleotide sequence ID" value="NZ_LZIB01000064.1"/>
</dbReference>
<evidence type="ECO:0000256" key="12">
    <source>
        <dbReference type="ARBA" id="ARBA00025198"/>
    </source>
</evidence>
<protein>
    <recommendedName>
        <fullName evidence="14">ATP synthase subunit b</fullName>
    </recommendedName>
    <alternativeName>
        <fullName evidence="14">ATP synthase F(0) sector subunit b</fullName>
    </alternativeName>
    <alternativeName>
        <fullName evidence="14">ATPase subunit I</fullName>
    </alternativeName>
    <alternativeName>
        <fullName evidence="14">F-type ATPase subunit b</fullName>
        <shortName evidence="14">F-ATPase subunit b</shortName>
    </alternativeName>
</protein>
<evidence type="ECO:0000256" key="8">
    <source>
        <dbReference type="ARBA" id="ARBA00022989"/>
    </source>
</evidence>
<dbReference type="SUPFAM" id="SSF81573">
    <property type="entry name" value="F1F0 ATP synthase subunit B, membrane domain"/>
    <property type="match status" value="1"/>
</dbReference>
<reference evidence="17" key="1">
    <citation type="submission" date="2016-06" db="EMBL/GenBank/DDBJ databases">
        <authorList>
            <person name="Sutton G."/>
            <person name="Brinkac L."/>
            <person name="Sanka R."/>
            <person name="Adams M."/>
            <person name="Lau E."/>
            <person name="Mehaffy C."/>
            <person name="Tameris M."/>
            <person name="Hatherill M."/>
            <person name="Hanekom W."/>
            <person name="Mahomed H."/>
            <person name="Mcshane H."/>
        </authorList>
    </citation>
    <scope>NUCLEOTIDE SEQUENCE [LARGE SCALE GENOMIC DNA]</scope>
    <source>
        <strain evidence="17">852002-10433_SCH5171157</strain>
    </source>
</reference>
<dbReference type="PANTHER" id="PTHR33445">
    <property type="entry name" value="ATP SYNTHASE SUBUNIT B', CHLOROPLASTIC"/>
    <property type="match status" value="1"/>
</dbReference>
<evidence type="ECO:0000256" key="7">
    <source>
        <dbReference type="ARBA" id="ARBA00022781"/>
    </source>
</evidence>
<keyword evidence="3 14" id="KW-0813">Transport</keyword>
<dbReference type="GO" id="GO:0045259">
    <property type="term" value="C:proton-transporting ATP synthase complex"/>
    <property type="evidence" value="ECO:0007669"/>
    <property type="project" value="UniProtKB-KW"/>
</dbReference>
<dbReference type="InterPro" id="IPR002146">
    <property type="entry name" value="ATP_synth_b/b'su_bac/chlpt"/>
</dbReference>
<evidence type="ECO:0000256" key="4">
    <source>
        <dbReference type="ARBA" id="ARBA00022475"/>
    </source>
</evidence>
<dbReference type="OrthoDB" id="4638851at2"/>
<name>A0A1A1YMK8_MYCPR</name>
<feature type="transmembrane region" description="Helical" evidence="14">
    <location>
        <begin position="39"/>
        <end position="58"/>
    </location>
</feature>
<keyword evidence="9 14" id="KW-0406">Ion transport</keyword>
<dbReference type="AlphaFoldDB" id="A0A1A1YMK8"/>
<dbReference type="Proteomes" id="UP000094008">
    <property type="component" value="Unassembled WGS sequence"/>
</dbReference>